<dbReference type="WBParaSite" id="Hba_13891">
    <property type="protein sequence ID" value="Hba_13891"/>
    <property type="gene ID" value="Hba_13891"/>
</dbReference>
<dbReference type="Proteomes" id="UP000095283">
    <property type="component" value="Unplaced"/>
</dbReference>
<proteinExistence type="predicted"/>
<keyword evidence="1" id="KW-1185">Reference proteome</keyword>
<accession>A0A1I7X8R8</accession>
<reference evidence="2" key="1">
    <citation type="submission" date="2016-11" db="UniProtKB">
        <authorList>
            <consortium name="WormBaseParasite"/>
        </authorList>
    </citation>
    <scope>IDENTIFICATION</scope>
</reference>
<organism evidence="1 2">
    <name type="scientific">Heterorhabditis bacteriophora</name>
    <name type="common">Entomopathogenic nematode worm</name>
    <dbReference type="NCBI Taxonomy" id="37862"/>
    <lineage>
        <taxon>Eukaryota</taxon>
        <taxon>Metazoa</taxon>
        <taxon>Ecdysozoa</taxon>
        <taxon>Nematoda</taxon>
        <taxon>Chromadorea</taxon>
        <taxon>Rhabditida</taxon>
        <taxon>Rhabditina</taxon>
        <taxon>Rhabditomorpha</taxon>
        <taxon>Strongyloidea</taxon>
        <taxon>Heterorhabditidae</taxon>
        <taxon>Heterorhabditis</taxon>
    </lineage>
</organism>
<dbReference type="AlphaFoldDB" id="A0A1I7X8R8"/>
<sequence length="133" mass="15074">MMGEMCTERQLSFKCVHYTWLDECFEKRVGKCDATLVSHVGTAGYRVALTNCESKKKNYKPAEGTTQLIGSPSDDSPSPLQLISTLGYLQTQCTLSRSKNCSSDHVYNIISQCEEQMKPRAGYPQFDRHRLLR</sequence>
<name>A0A1I7X8R8_HETBA</name>
<evidence type="ECO:0000313" key="2">
    <source>
        <dbReference type="WBParaSite" id="Hba_13891"/>
    </source>
</evidence>
<protein>
    <submittedName>
        <fullName evidence="2">BRCT domain-containing protein</fullName>
    </submittedName>
</protein>
<evidence type="ECO:0000313" key="1">
    <source>
        <dbReference type="Proteomes" id="UP000095283"/>
    </source>
</evidence>